<name>A0AAD7WQH9_9TELE</name>
<keyword evidence="2" id="KW-1185">Reference proteome</keyword>
<organism evidence="1 2">
    <name type="scientific">Aldrovandia affinis</name>
    <dbReference type="NCBI Taxonomy" id="143900"/>
    <lineage>
        <taxon>Eukaryota</taxon>
        <taxon>Metazoa</taxon>
        <taxon>Chordata</taxon>
        <taxon>Craniata</taxon>
        <taxon>Vertebrata</taxon>
        <taxon>Euteleostomi</taxon>
        <taxon>Actinopterygii</taxon>
        <taxon>Neopterygii</taxon>
        <taxon>Teleostei</taxon>
        <taxon>Notacanthiformes</taxon>
        <taxon>Halosauridae</taxon>
        <taxon>Aldrovandia</taxon>
    </lineage>
</organism>
<evidence type="ECO:0000313" key="2">
    <source>
        <dbReference type="Proteomes" id="UP001221898"/>
    </source>
</evidence>
<sequence>MATRGFAIGRCDQCVHVQTNDEARSMDCSVTRCGQCWLAQPASSKVTDIGGAKERLGAAAVTGAMGISQGGLVGAFKAVGRGLYSVSSEVEVLLLKASADPQEQKREELCNHDLTCP</sequence>
<dbReference type="EMBL" id="JAINUG010000049">
    <property type="protein sequence ID" value="KAJ8405283.1"/>
    <property type="molecule type" value="Genomic_DNA"/>
</dbReference>
<dbReference type="AlphaFoldDB" id="A0AAD7WQH9"/>
<reference evidence="1" key="1">
    <citation type="journal article" date="2023" name="Science">
        <title>Genome structures resolve the early diversification of teleost fishes.</title>
        <authorList>
            <person name="Parey E."/>
            <person name="Louis A."/>
            <person name="Montfort J."/>
            <person name="Bouchez O."/>
            <person name="Roques C."/>
            <person name="Iampietro C."/>
            <person name="Lluch J."/>
            <person name="Castinel A."/>
            <person name="Donnadieu C."/>
            <person name="Desvignes T."/>
            <person name="Floi Bucao C."/>
            <person name="Jouanno E."/>
            <person name="Wen M."/>
            <person name="Mejri S."/>
            <person name="Dirks R."/>
            <person name="Jansen H."/>
            <person name="Henkel C."/>
            <person name="Chen W.J."/>
            <person name="Zahm M."/>
            <person name="Cabau C."/>
            <person name="Klopp C."/>
            <person name="Thompson A.W."/>
            <person name="Robinson-Rechavi M."/>
            <person name="Braasch I."/>
            <person name="Lecointre G."/>
            <person name="Bobe J."/>
            <person name="Postlethwait J.H."/>
            <person name="Berthelot C."/>
            <person name="Roest Crollius H."/>
            <person name="Guiguen Y."/>
        </authorList>
    </citation>
    <scope>NUCLEOTIDE SEQUENCE</scope>
    <source>
        <strain evidence="1">NC1722</strain>
    </source>
</reference>
<proteinExistence type="predicted"/>
<evidence type="ECO:0000313" key="1">
    <source>
        <dbReference type="EMBL" id="KAJ8405283.1"/>
    </source>
</evidence>
<accession>A0AAD7WQH9</accession>
<protein>
    <submittedName>
        <fullName evidence="1">Uncharacterized protein</fullName>
    </submittedName>
</protein>
<comment type="caution">
    <text evidence="1">The sequence shown here is derived from an EMBL/GenBank/DDBJ whole genome shotgun (WGS) entry which is preliminary data.</text>
</comment>
<dbReference type="Proteomes" id="UP001221898">
    <property type="component" value="Unassembled WGS sequence"/>
</dbReference>
<gene>
    <name evidence="1" type="ORF">AAFF_G00322740</name>
</gene>